<comment type="similarity">
    <text evidence="12">Belongs to the cytochrome b561 family.</text>
</comment>
<evidence type="ECO:0000256" key="3">
    <source>
        <dbReference type="ARBA" id="ARBA00022448"/>
    </source>
</evidence>
<evidence type="ECO:0000256" key="9">
    <source>
        <dbReference type="ARBA" id="ARBA00022989"/>
    </source>
</evidence>
<evidence type="ECO:0000313" key="15">
    <source>
        <dbReference type="EMBL" id="TVZ70950.1"/>
    </source>
</evidence>
<dbReference type="Pfam" id="PF01292">
    <property type="entry name" value="Ni_hydr_CYTB"/>
    <property type="match status" value="1"/>
</dbReference>
<evidence type="ECO:0000256" key="6">
    <source>
        <dbReference type="ARBA" id="ARBA00022692"/>
    </source>
</evidence>
<evidence type="ECO:0000256" key="4">
    <source>
        <dbReference type="ARBA" id="ARBA00022475"/>
    </source>
</evidence>
<reference evidence="15" key="2">
    <citation type="submission" date="2019-08" db="EMBL/GenBank/DDBJ databases">
        <title>Investigation of anaerobic lignin degradation for improved lignocellulosic biofuels.</title>
        <authorList>
            <person name="Deangelis K.PhD."/>
        </authorList>
    </citation>
    <scope>NUCLEOTIDE SEQUENCE [LARGE SCALE GENOMIC DNA]</scope>
    <source>
        <strain evidence="15">128R</strain>
    </source>
</reference>
<dbReference type="AlphaFoldDB" id="A0A559T8R5"/>
<dbReference type="PANTHER" id="PTHR30529">
    <property type="entry name" value="CYTOCHROME B561"/>
    <property type="match status" value="1"/>
</dbReference>
<feature type="transmembrane region" description="Helical" evidence="13">
    <location>
        <begin position="12"/>
        <end position="29"/>
    </location>
</feature>
<organism evidence="15">
    <name type="scientific">Serratia fonticola</name>
    <dbReference type="NCBI Taxonomy" id="47917"/>
    <lineage>
        <taxon>Bacteria</taxon>
        <taxon>Pseudomonadati</taxon>
        <taxon>Pseudomonadota</taxon>
        <taxon>Gammaproteobacteria</taxon>
        <taxon>Enterobacterales</taxon>
        <taxon>Yersiniaceae</taxon>
        <taxon>Serratia</taxon>
    </lineage>
</organism>
<dbReference type="GO" id="GO:0009055">
    <property type="term" value="F:electron transfer activity"/>
    <property type="evidence" value="ECO:0007669"/>
    <property type="project" value="InterPro"/>
</dbReference>
<feature type="transmembrane region" description="Helical" evidence="13">
    <location>
        <begin position="143"/>
        <end position="161"/>
    </location>
</feature>
<evidence type="ECO:0000256" key="11">
    <source>
        <dbReference type="ARBA" id="ARBA00023136"/>
    </source>
</evidence>
<evidence type="ECO:0000256" key="1">
    <source>
        <dbReference type="ARBA" id="ARBA00001970"/>
    </source>
</evidence>
<gene>
    <name evidence="15" type="ORF">FHU10_3554</name>
</gene>
<dbReference type="InterPro" id="IPR011577">
    <property type="entry name" value="Cyt_b561_bac/Ni-Hgenase"/>
</dbReference>
<comment type="cofactor">
    <cofactor evidence="1">
        <name>heme b</name>
        <dbReference type="ChEBI" id="CHEBI:60344"/>
    </cofactor>
</comment>
<dbReference type="InterPro" id="IPR016174">
    <property type="entry name" value="Di-haem_cyt_TM"/>
</dbReference>
<evidence type="ECO:0000259" key="14">
    <source>
        <dbReference type="Pfam" id="PF01292"/>
    </source>
</evidence>
<keyword evidence="10" id="KW-0408">Iron</keyword>
<evidence type="ECO:0000256" key="5">
    <source>
        <dbReference type="ARBA" id="ARBA00022617"/>
    </source>
</evidence>
<proteinExistence type="inferred from homology"/>
<sequence length="174" mass="20025">MGARFAKSQIILHWLTLVMVILTYSAMLLKDSVSDDQVVLVKDLHFNFGISVFVLMLIRLGLRQRYAVPPITPVLEELQALGAKLFHWLLYLLFLSLPVLGFLTLAYGGKQWLLLGWQVPQWVAPDPVMRSLVKRTHETLANIGYFIIAIHTLAALYHHYLRRDDTLRRMMLGK</sequence>
<keyword evidence="9 13" id="KW-1133">Transmembrane helix</keyword>
<evidence type="ECO:0000256" key="7">
    <source>
        <dbReference type="ARBA" id="ARBA00022723"/>
    </source>
</evidence>
<evidence type="ECO:0000256" key="2">
    <source>
        <dbReference type="ARBA" id="ARBA00004651"/>
    </source>
</evidence>
<evidence type="ECO:0000256" key="12">
    <source>
        <dbReference type="ARBA" id="ARBA00037975"/>
    </source>
</evidence>
<dbReference type="GO" id="GO:0020037">
    <property type="term" value="F:heme binding"/>
    <property type="evidence" value="ECO:0007669"/>
    <property type="project" value="TreeGrafter"/>
</dbReference>
<dbReference type="GO" id="GO:0046872">
    <property type="term" value="F:metal ion binding"/>
    <property type="evidence" value="ECO:0007669"/>
    <property type="project" value="UniProtKB-KW"/>
</dbReference>
<dbReference type="EMBL" id="VISQ01000001">
    <property type="protein sequence ID" value="TVZ70950.1"/>
    <property type="molecule type" value="Genomic_DNA"/>
</dbReference>
<accession>A0A559T8R5</accession>
<keyword evidence="3" id="KW-0813">Transport</keyword>
<keyword evidence="6 13" id="KW-0812">Transmembrane</keyword>
<feature type="domain" description="Cytochrome b561 bacterial/Ni-hydrogenase" evidence="14">
    <location>
        <begin position="5"/>
        <end position="171"/>
    </location>
</feature>
<dbReference type="GO" id="GO:0022904">
    <property type="term" value="P:respiratory electron transport chain"/>
    <property type="evidence" value="ECO:0007669"/>
    <property type="project" value="InterPro"/>
</dbReference>
<protein>
    <submittedName>
        <fullName evidence="15">Cytochrome b561</fullName>
    </submittedName>
</protein>
<keyword evidence="4" id="KW-1003">Cell membrane</keyword>
<dbReference type="GO" id="GO:0005886">
    <property type="term" value="C:plasma membrane"/>
    <property type="evidence" value="ECO:0007669"/>
    <property type="project" value="UniProtKB-SubCell"/>
</dbReference>
<dbReference type="SUPFAM" id="SSF81342">
    <property type="entry name" value="Transmembrane di-heme cytochromes"/>
    <property type="match status" value="1"/>
</dbReference>
<comment type="caution">
    <text evidence="15">The sequence shown here is derived from an EMBL/GenBank/DDBJ whole genome shotgun (WGS) entry which is preliminary data.</text>
</comment>
<dbReference type="InterPro" id="IPR052168">
    <property type="entry name" value="Cytochrome_b561_oxidase"/>
</dbReference>
<feature type="transmembrane region" description="Helical" evidence="13">
    <location>
        <begin position="88"/>
        <end position="107"/>
    </location>
</feature>
<keyword evidence="7" id="KW-0479">Metal-binding</keyword>
<evidence type="ECO:0000256" key="13">
    <source>
        <dbReference type="SAM" id="Phobius"/>
    </source>
</evidence>
<dbReference type="OrthoDB" id="8589936at2"/>
<keyword evidence="11 13" id="KW-0472">Membrane</keyword>
<reference evidence="15" key="1">
    <citation type="submission" date="2019-06" db="EMBL/GenBank/DDBJ databases">
        <authorList>
            <person name="Deangelis K."/>
            <person name="Huntemann M."/>
            <person name="Clum A."/>
            <person name="Pillay M."/>
            <person name="Palaniappan K."/>
            <person name="Varghese N."/>
            <person name="Mikhailova N."/>
            <person name="Stamatis D."/>
            <person name="Reddy T."/>
            <person name="Daum C."/>
            <person name="Shapiro N."/>
            <person name="Ivanova N."/>
            <person name="Kyrpides N."/>
            <person name="Woyke T."/>
        </authorList>
    </citation>
    <scope>NUCLEOTIDE SEQUENCE [LARGE SCALE GENOMIC DNA]</scope>
    <source>
        <strain evidence="15">128R</strain>
    </source>
</reference>
<dbReference type="PANTHER" id="PTHR30529:SF3">
    <property type="entry name" value="CYTOCHROME B561 HOMOLOG 1"/>
    <property type="match status" value="1"/>
</dbReference>
<comment type="subcellular location">
    <subcellularLocation>
        <location evidence="2">Cell membrane</location>
        <topology evidence="2">Multi-pass membrane protein</topology>
    </subcellularLocation>
</comment>
<feature type="transmembrane region" description="Helical" evidence="13">
    <location>
        <begin position="44"/>
        <end position="62"/>
    </location>
</feature>
<name>A0A559T8R5_SERFO</name>
<evidence type="ECO:0000256" key="8">
    <source>
        <dbReference type="ARBA" id="ARBA00022982"/>
    </source>
</evidence>
<keyword evidence="5" id="KW-0349">Heme</keyword>
<keyword evidence="8" id="KW-0249">Electron transport</keyword>
<evidence type="ECO:0000256" key="10">
    <source>
        <dbReference type="ARBA" id="ARBA00023004"/>
    </source>
</evidence>